<keyword evidence="7" id="KW-1185">Reference proteome</keyword>
<gene>
    <name evidence="6" type="ORF">CYNAS_LOCUS150</name>
</gene>
<evidence type="ECO:0000313" key="6">
    <source>
        <dbReference type="EMBL" id="CAJ0588167.1"/>
    </source>
</evidence>
<dbReference type="Gene3D" id="3.10.450.10">
    <property type="match status" value="1"/>
</dbReference>
<evidence type="ECO:0000256" key="1">
    <source>
        <dbReference type="ARBA" id="ARBA00009403"/>
    </source>
</evidence>
<name>A0AA36DLE5_CYLNA</name>
<dbReference type="Proteomes" id="UP001176961">
    <property type="component" value="Unassembled WGS sequence"/>
</dbReference>
<evidence type="ECO:0000256" key="4">
    <source>
        <dbReference type="SAM" id="SignalP"/>
    </source>
</evidence>
<keyword evidence="4" id="KW-0732">Signal</keyword>
<dbReference type="SUPFAM" id="SSF54403">
    <property type="entry name" value="Cystatin/monellin"/>
    <property type="match status" value="1"/>
</dbReference>
<dbReference type="InterPro" id="IPR000010">
    <property type="entry name" value="Cystatin_dom"/>
</dbReference>
<comment type="caution">
    <text evidence="6">The sequence shown here is derived from an EMBL/GenBank/DDBJ whole genome shotgun (WGS) entry which is preliminary data.</text>
</comment>
<feature type="signal peptide" evidence="4">
    <location>
        <begin position="1"/>
        <end position="23"/>
    </location>
</feature>
<dbReference type="GO" id="GO:0004869">
    <property type="term" value="F:cysteine-type endopeptidase inhibitor activity"/>
    <property type="evidence" value="ECO:0007669"/>
    <property type="project" value="UniProtKB-KW"/>
</dbReference>
<keyword evidence="2" id="KW-0646">Protease inhibitor</keyword>
<feature type="chain" id="PRO_5041303630" description="Cystatin domain-containing protein" evidence="4">
    <location>
        <begin position="24"/>
        <end position="148"/>
    </location>
</feature>
<sequence length="148" mass="16478">MYGLDTMSSLIFVLTFLCTVVSTQMLAGGKNEQDPNSPEYMEMAWKASKPLNENSAANDSPYAMMPIKVLKASSQVVSGVIYEFEILYGEAECKKDEVDLATLQAANCQLRSGGNRAIYKVNYAERPWQNYLQIDVSKIRDVSADETL</sequence>
<dbReference type="AlphaFoldDB" id="A0AA36DLE5"/>
<dbReference type="CDD" id="cd00042">
    <property type="entry name" value="CY"/>
    <property type="match status" value="1"/>
</dbReference>
<accession>A0AA36DLE5</accession>
<evidence type="ECO:0000259" key="5">
    <source>
        <dbReference type="SMART" id="SM00043"/>
    </source>
</evidence>
<dbReference type="Pfam" id="PF00031">
    <property type="entry name" value="Cystatin"/>
    <property type="match status" value="1"/>
</dbReference>
<dbReference type="InterPro" id="IPR046350">
    <property type="entry name" value="Cystatin_sf"/>
</dbReference>
<dbReference type="GO" id="GO:0031982">
    <property type="term" value="C:vesicle"/>
    <property type="evidence" value="ECO:0007669"/>
    <property type="project" value="TreeGrafter"/>
</dbReference>
<comment type="similarity">
    <text evidence="1">Belongs to the cystatin family.</text>
</comment>
<dbReference type="GO" id="GO:0005615">
    <property type="term" value="C:extracellular space"/>
    <property type="evidence" value="ECO:0007669"/>
    <property type="project" value="TreeGrafter"/>
</dbReference>
<evidence type="ECO:0000256" key="2">
    <source>
        <dbReference type="ARBA" id="ARBA00022690"/>
    </source>
</evidence>
<dbReference type="PANTHER" id="PTHR46186:SF2">
    <property type="entry name" value="CYSTATIN"/>
    <property type="match status" value="1"/>
</dbReference>
<dbReference type="PANTHER" id="PTHR46186">
    <property type="entry name" value="CYSTATIN"/>
    <property type="match status" value="1"/>
</dbReference>
<proteinExistence type="inferred from homology"/>
<feature type="domain" description="Cystatin" evidence="5">
    <location>
        <begin position="25"/>
        <end position="140"/>
    </location>
</feature>
<protein>
    <recommendedName>
        <fullName evidence="5">Cystatin domain-containing protein</fullName>
    </recommendedName>
</protein>
<evidence type="ECO:0000256" key="3">
    <source>
        <dbReference type="ARBA" id="ARBA00022704"/>
    </source>
</evidence>
<reference evidence="6" key="1">
    <citation type="submission" date="2023-07" db="EMBL/GenBank/DDBJ databases">
        <authorList>
            <consortium name="CYATHOMIX"/>
        </authorList>
    </citation>
    <scope>NUCLEOTIDE SEQUENCE</scope>
    <source>
        <strain evidence="6">N/A</strain>
    </source>
</reference>
<dbReference type="EMBL" id="CATQJL010000001">
    <property type="protein sequence ID" value="CAJ0588167.1"/>
    <property type="molecule type" value="Genomic_DNA"/>
</dbReference>
<organism evidence="6 7">
    <name type="scientific">Cylicocyclus nassatus</name>
    <name type="common">Nematode worm</name>
    <dbReference type="NCBI Taxonomy" id="53992"/>
    <lineage>
        <taxon>Eukaryota</taxon>
        <taxon>Metazoa</taxon>
        <taxon>Ecdysozoa</taxon>
        <taxon>Nematoda</taxon>
        <taxon>Chromadorea</taxon>
        <taxon>Rhabditida</taxon>
        <taxon>Rhabditina</taxon>
        <taxon>Rhabditomorpha</taxon>
        <taxon>Strongyloidea</taxon>
        <taxon>Strongylidae</taxon>
        <taxon>Cylicocyclus</taxon>
    </lineage>
</organism>
<dbReference type="GO" id="GO:0005737">
    <property type="term" value="C:cytoplasm"/>
    <property type="evidence" value="ECO:0007669"/>
    <property type="project" value="TreeGrafter"/>
</dbReference>
<evidence type="ECO:0000313" key="7">
    <source>
        <dbReference type="Proteomes" id="UP001176961"/>
    </source>
</evidence>
<keyword evidence="3" id="KW-0789">Thiol protease inhibitor</keyword>
<dbReference type="SMART" id="SM00043">
    <property type="entry name" value="CY"/>
    <property type="match status" value="1"/>
</dbReference>